<proteinExistence type="predicted"/>
<evidence type="ECO:0000313" key="1">
    <source>
        <dbReference type="EMBL" id="MBA0626649.1"/>
    </source>
</evidence>
<gene>
    <name evidence="1" type="ORF">Godav_004280</name>
</gene>
<evidence type="ECO:0008006" key="3">
    <source>
        <dbReference type="Google" id="ProtNLM"/>
    </source>
</evidence>
<keyword evidence="2" id="KW-1185">Reference proteome</keyword>
<evidence type="ECO:0000313" key="2">
    <source>
        <dbReference type="Proteomes" id="UP000593561"/>
    </source>
</evidence>
<reference evidence="1 2" key="1">
    <citation type="journal article" date="2019" name="Genome Biol. Evol.">
        <title>Insights into the evolution of the New World diploid cottons (Gossypium, subgenus Houzingenia) based on genome sequencing.</title>
        <authorList>
            <person name="Grover C.E."/>
            <person name="Arick M.A. 2nd"/>
            <person name="Thrash A."/>
            <person name="Conover J.L."/>
            <person name="Sanders W.S."/>
            <person name="Peterson D.G."/>
            <person name="Frelichowski J.E."/>
            <person name="Scheffler J.A."/>
            <person name="Scheffler B.E."/>
            <person name="Wendel J.F."/>
        </authorList>
    </citation>
    <scope>NUCLEOTIDE SEQUENCE [LARGE SCALE GENOMIC DNA]</scope>
    <source>
        <strain evidence="1">27</strain>
        <tissue evidence="1">Leaf</tissue>
    </source>
</reference>
<comment type="caution">
    <text evidence="1">The sequence shown here is derived from an EMBL/GenBank/DDBJ whole genome shotgun (WGS) entry which is preliminary data.</text>
</comment>
<name>A0A7J8SKQ4_GOSDV</name>
<protein>
    <recommendedName>
        <fullName evidence="3">Reverse transcriptase zinc-binding domain-containing protein</fullName>
    </recommendedName>
</protein>
<sequence length="96" mass="10630">MGHKLLPTNVKIPSIKKNVGWGCLRCRGGNMTAIHAFKDCLKARAILSHDGIDDRLFNYDYERYTAVADDKVGIEVLAEDSDCFVLGILGSITWST</sequence>
<organism evidence="1 2">
    <name type="scientific">Gossypium davidsonii</name>
    <name type="common">Davidson's cotton</name>
    <name type="synonym">Gossypium klotzschianum subsp. davidsonii</name>
    <dbReference type="NCBI Taxonomy" id="34287"/>
    <lineage>
        <taxon>Eukaryota</taxon>
        <taxon>Viridiplantae</taxon>
        <taxon>Streptophyta</taxon>
        <taxon>Embryophyta</taxon>
        <taxon>Tracheophyta</taxon>
        <taxon>Spermatophyta</taxon>
        <taxon>Magnoliopsida</taxon>
        <taxon>eudicotyledons</taxon>
        <taxon>Gunneridae</taxon>
        <taxon>Pentapetalae</taxon>
        <taxon>rosids</taxon>
        <taxon>malvids</taxon>
        <taxon>Malvales</taxon>
        <taxon>Malvaceae</taxon>
        <taxon>Malvoideae</taxon>
        <taxon>Gossypium</taxon>
    </lineage>
</organism>
<dbReference type="AlphaFoldDB" id="A0A7J8SKQ4"/>
<dbReference type="Proteomes" id="UP000593561">
    <property type="component" value="Unassembled WGS sequence"/>
</dbReference>
<accession>A0A7J8SKQ4</accession>
<dbReference type="EMBL" id="JABFAC010000010">
    <property type="protein sequence ID" value="MBA0626649.1"/>
    <property type="molecule type" value="Genomic_DNA"/>
</dbReference>